<evidence type="ECO:0000256" key="2">
    <source>
        <dbReference type="ARBA" id="ARBA00009765"/>
    </source>
</evidence>
<dbReference type="GO" id="GO:0050897">
    <property type="term" value="F:cobalt ion binding"/>
    <property type="evidence" value="ECO:0007669"/>
    <property type="project" value="TreeGrafter"/>
</dbReference>
<keyword evidence="8" id="KW-0406">Ion transport</keyword>
<dbReference type="PANTHER" id="PTHR46494">
    <property type="entry name" value="CORA FAMILY METAL ION TRANSPORTER (EUROFUNG)"/>
    <property type="match status" value="1"/>
</dbReference>
<keyword evidence="6 8" id="KW-1133">Transmembrane helix</keyword>
<proteinExistence type="inferred from homology"/>
<keyword evidence="7 8" id="KW-0472">Membrane</keyword>
<dbReference type="InterPro" id="IPR045861">
    <property type="entry name" value="CorA_cytoplasmic_dom"/>
</dbReference>
<dbReference type="PANTHER" id="PTHR46494:SF1">
    <property type="entry name" value="CORA FAMILY METAL ION TRANSPORTER (EUROFUNG)"/>
    <property type="match status" value="1"/>
</dbReference>
<organism evidence="9 10">
    <name type="scientific">Falsibacillus albus</name>
    <dbReference type="NCBI Taxonomy" id="2478915"/>
    <lineage>
        <taxon>Bacteria</taxon>
        <taxon>Bacillati</taxon>
        <taxon>Bacillota</taxon>
        <taxon>Bacilli</taxon>
        <taxon>Bacillales</taxon>
        <taxon>Bacillaceae</taxon>
        <taxon>Falsibacillus</taxon>
    </lineage>
</organism>
<dbReference type="SUPFAM" id="SSF143865">
    <property type="entry name" value="CorA soluble domain-like"/>
    <property type="match status" value="1"/>
</dbReference>
<dbReference type="GO" id="GO:0000287">
    <property type="term" value="F:magnesium ion binding"/>
    <property type="evidence" value="ECO:0007669"/>
    <property type="project" value="TreeGrafter"/>
</dbReference>
<dbReference type="AlphaFoldDB" id="A0A3L7K485"/>
<name>A0A3L7K485_9BACI</name>
<dbReference type="InterPro" id="IPR004488">
    <property type="entry name" value="Mg/Co-transport_prot_CorA"/>
</dbReference>
<feature type="transmembrane region" description="Helical" evidence="8">
    <location>
        <begin position="254"/>
        <end position="277"/>
    </location>
</feature>
<evidence type="ECO:0000256" key="7">
    <source>
        <dbReference type="ARBA" id="ARBA00023136"/>
    </source>
</evidence>
<dbReference type="Gene3D" id="3.30.460.20">
    <property type="entry name" value="CorA soluble domain-like"/>
    <property type="match status" value="1"/>
</dbReference>
<dbReference type="InterPro" id="IPR045863">
    <property type="entry name" value="CorA_TM1_TM2"/>
</dbReference>
<keyword evidence="3 8" id="KW-0813">Transport</keyword>
<keyword evidence="4 8" id="KW-1003">Cell membrane</keyword>
<evidence type="ECO:0000256" key="8">
    <source>
        <dbReference type="RuleBase" id="RU362010"/>
    </source>
</evidence>
<dbReference type="RefSeq" id="WP_121679028.1">
    <property type="nucleotide sequence ID" value="NZ_RCVZ01000002.1"/>
</dbReference>
<keyword evidence="10" id="KW-1185">Reference proteome</keyword>
<evidence type="ECO:0000313" key="10">
    <source>
        <dbReference type="Proteomes" id="UP000276770"/>
    </source>
</evidence>
<evidence type="ECO:0000256" key="6">
    <source>
        <dbReference type="ARBA" id="ARBA00022989"/>
    </source>
</evidence>
<protein>
    <recommendedName>
        <fullName evidence="8">Magnesium transport protein CorA</fullName>
    </recommendedName>
</protein>
<dbReference type="Proteomes" id="UP000276770">
    <property type="component" value="Unassembled WGS sequence"/>
</dbReference>
<comment type="caution">
    <text evidence="9">The sequence shown here is derived from an EMBL/GenBank/DDBJ whole genome shotgun (WGS) entry which is preliminary data.</text>
</comment>
<feature type="transmembrane region" description="Helical" evidence="8">
    <location>
        <begin position="289"/>
        <end position="317"/>
    </location>
</feature>
<keyword evidence="8" id="KW-0460">Magnesium</keyword>
<dbReference type="GO" id="GO:0015087">
    <property type="term" value="F:cobalt ion transmembrane transporter activity"/>
    <property type="evidence" value="ECO:0007669"/>
    <property type="project" value="UniProtKB-UniRule"/>
</dbReference>
<keyword evidence="5 8" id="KW-0812">Transmembrane</keyword>
<dbReference type="GO" id="GO:0015095">
    <property type="term" value="F:magnesium ion transmembrane transporter activity"/>
    <property type="evidence" value="ECO:0007669"/>
    <property type="project" value="UniProtKB-UniRule"/>
</dbReference>
<evidence type="ECO:0000256" key="5">
    <source>
        <dbReference type="ARBA" id="ARBA00022692"/>
    </source>
</evidence>
<comment type="subcellular location">
    <subcellularLocation>
        <location evidence="1">Cell membrane</location>
        <topology evidence="1">Multi-pass membrane protein</topology>
    </subcellularLocation>
    <subcellularLocation>
        <location evidence="8">Membrane</location>
        <topology evidence="8">Multi-pass membrane protein</topology>
    </subcellularLocation>
</comment>
<evidence type="ECO:0000256" key="1">
    <source>
        <dbReference type="ARBA" id="ARBA00004651"/>
    </source>
</evidence>
<dbReference type="SUPFAM" id="SSF144083">
    <property type="entry name" value="Magnesium transport protein CorA, transmembrane region"/>
    <property type="match status" value="1"/>
</dbReference>
<dbReference type="EMBL" id="RCVZ01000002">
    <property type="protein sequence ID" value="RLQ97079.1"/>
    <property type="molecule type" value="Genomic_DNA"/>
</dbReference>
<dbReference type="InterPro" id="IPR002523">
    <property type="entry name" value="MgTranspt_CorA/ZnTranspt_ZntB"/>
</dbReference>
<sequence length="331" mass="39647">MIRTCTCLQDGTIKYDVPLRAVKDKNVKWYWVDFSNPNNNEAKQLSKVFHFHPLAIEDCLDGFSQRPKIDFYDQYFFIVLHALNVSSLDPYEVDLFINEKYIVTVHKKPVRELNNLWDQLKKKDSASQSPFSIMHAIVDKLVDDFFPPVYQIEDRLNVIEDNTEEETINELMDKLFDIRHEMSKLRRSLLPMRDLLYRILHSDRMSFLKDQQLYFQDVYDHLIKLVEMLESYREFSADVRDSYLSINSDKMNNIMMTLTVITTIFMPLTFIAGLYGMNFQYMPELRWKYSYFVVLGIMFLIAAMMFMMFVKIGWLRFGRRKKKKKRLIKIK</sequence>
<gene>
    <name evidence="8 9" type="primary">corA</name>
    <name evidence="9" type="ORF">D9X91_02655</name>
</gene>
<accession>A0A3L7K485</accession>
<comment type="similarity">
    <text evidence="2 8">Belongs to the CorA metal ion transporter (MIT) (TC 1.A.35) family.</text>
</comment>
<dbReference type="GO" id="GO:0005886">
    <property type="term" value="C:plasma membrane"/>
    <property type="evidence" value="ECO:0007669"/>
    <property type="project" value="UniProtKB-SubCell"/>
</dbReference>
<dbReference type="FunFam" id="1.20.58.340:FF:000012">
    <property type="entry name" value="Magnesium transport protein CorA"/>
    <property type="match status" value="1"/>
</dbReference>
<comment type="function">
    <text evidence="8">Mediates influx of magnesium ions.</text>
</comment>
<evidence type="ECO:0000313" key="9">
    <source>
        <dbReference type="EMBL" id="RLQ97079.1"/>
    </source>
</evidence>
<evidence type="ECO:0000256" key="3">
    <source>
        <dbReference type="ARBA" id="ARBA00022448"/>
    </source>
</evidence>
<dbReference type="NCBIfam" id="TIGR00383">
    <property type="entry name" value="corA"/>
    <property type="match status" value="1"/>
</dbReference>
<dbReference type="Pfam" id="PF01544">
    <property type="entry name" value="CorA"/>
    <property type="match status" value="1"/>
</dbReference>
<dbReference type="OrthoDB" id="9803416at2"/>
<evidence type="ECO:0000256" key="4">
    <source>
        <dbReference type="ARBA" id="ARBA00022475"/>
    </source>
</evidence>
<reference evidence="9 10" key="1">
    <citation type="submission" date="2018-10" db="EMBL/GenBank/DDBJ databases">
        <title>Falsibacillus sp. genome draft.</title>
        <authorList>
            <person name="Shi S."/>
        </authorList>
    </citation>
    <scope>NUCLEOTIDE SEQUENCE [LARGE SCALE GENOMIC DNA]</scope>
    <source>
        <strain evidence="9 10">GY 10110</strain>
    </source>
</reference>
<dbReference type="Gene3D" id="1.20.58.340">
    <property type="entry name" value="Magnesium transport protein CorA, transmembrane region"/>
    <property type="match status" value="2"/>
</dbReference>
<dbReference type="CDD" id="cd12831">
    <property type="entry name" value="TmCorA-like_u2"/>
    <property type="match status" value="1"/>
</dbReference>